<feature type="binding site" evidence="10">
    <location>
        <begin position="252"/>
        <end position="256"/>
    </location>
    <ligand>
        <name>substrate</name>
    </ligand>
</feature>
<comment type="catalytic activity">
    <reaction evidence="7 8">
        <text>UDP-alpha-D-glucose + 2 NAD(+) + H2O = UDP-alpha-D-glucuronate + 2 NADH + 3 H(+)</text>
        <dbReference type="Rhea" id="RHEA:23596"/>
        <dbReference type="ChEBI" id="CHEBI:15377"/>
        <dbReference type="ChEBI" id="CHEBI:15378"/>
        <dbReference type="ChEBI" id="CHEBI:57540"/>
        <dbReference type="ChEBI" id="CHEBI:57945"/>
        <dbReference type="ChEBI" id="CHEBI:58052"/>
        <dbReference type="ChEBI" id="CHEBI:58885"/>
        <dbReference type="EC" id="1.1.1.22"/>
    </reaction>
</comment>
<feature type="binding site" evidence="11">
    <location>
        <position position="266"/>
    </location>
    <ligand>
        <name>NAD(+)</name>
        <dbReference type="ChEBI" id="CHEBI:57540"/>
    </ligand>
</feature>
<evidence type="ECO:0000259" key="13">
    <source>
        <dbReference type="SMART" id="SM00984"/>
    </source>
</evidence>
<evidence type="ECO:0000256" key="12">
    <source>
        <dbReference type="SAM" id="SignalP"/>
    </source>
</evidence>
<dbReference type="GO" id="GO:0051287">
    <property type="term" value="F:NAD binding"/>
    <property type="evidence" value="ECO:0007669"/>
    <property type="project" value="InterPro"/>
</dbReference>
<comment type="similarity">
    <text evidence="2 8">Belongs to the UDP-glucose/GDP-mannose dehydrogenase family.</text>
</comment>
<keyword evidence="15" id="KW-1185">Reference proteome</keyword>
<feature type="binding site" evidence="11">
    <location>
        <position position="30"/>
    </location>
    <ligand>
        <name>NAD(+)</name>
        <dbReference type="ChEBI" id="CHEBI:57540"/>
    </ligand>
</feature>
<evidence type="ECO:0000256" key="6">
    <source>
        <dbReference type="ARBA" id="ARBA00023027"/>
    </source>
</evidence>
<dbReference type="InterPro" id="IPR014026">
    <property type="entry name" value="UDP-Glc/GDP-Man_DH_dimer"/>
</dbReference>
<dbReference type="NCBIfam" id="TIGR03026">
    <property type="entry name" value="NDP-sugDHase"/>
    <property type="match status" value="1"/>
</dbReference>
<gene>
    <name evidence="14" type="ORF">HLH28_06005</name>
</gene>
<proteinExistence type="inferred from homology"/>
<dbReference type="AlphaFoldDB" id="A0A7W4K6E9"/>
<feature type="binding site" evidence="11">
    <location>
        <position position="35"/>
    </location>
    <ligand>
        <name>NAD(+)</name>
        <dbReference type="ChEBI" id="CHEBI:57540"/>
    </ligand>
</feature>
<dbReference type="Pfam" id="PF03721">
    <property type="entry name" value="UDPG_MGDP_dh_N"/>
    <property type="match status" value="1"/>
</dbReference>
<evidence type="ECO:0000256" key="10">
    <source>
        <dbReference type="PIRSR" id="PIRSR500134-2"/>
    </source>
</evidence>
<feature type="signal peptide" evidence="12">
    <location>
        <begin position="1"/>
        <end position="20"/>
    </location>
</feature>
<feature type="binding site" evidence="11">
    <location>
        <position position="331"/>
    </location>
    <ligand>
        <name>NAD(+)</name>
        <dbReference type="ChEBI" id="CHEBI:57540"/>
    </ligand>
</feature>
<evidence type="ECO:0000256" key="9">
    <source>
        <dbReference type="PIRSR" id="PIRSR500134-1"/>
    </source>
</evidence>
<keyword evidence="5 8" id="KW-0560">Oxidoreductase</keyword>
<comment type="pathway">
    <text evidence="1">Nucleotide-sugar biosynthesis; UDP-alpha-D-glucuronate biosynthesis; UDP-alpha-D-glucuronate from UDP-alpha-D-glucose: step 1/1.</text>
</comment>
<dbReference type="SMART" id="SM00984">
    <property type="entry name" value="UDPG_MGDP_dh_C"/>
    <property type="match status" value="1"/>
</dbReference>
<feature type="binding site" evidence="11">
    <location>
        <position position="155"/>
    </location>
    <ligand>
        <name>NAD(+)</name>
        <dbReference type="ChEBI" id="CHEBI:57540"/>
    </ligand>
</feature>
<dbReference type="EC" id="1.1.1.22" evidence="3 8"/>
<evidence type="ECO:0000313" key="14">
    <source>
        <dbReference type="EMBL" id="MBB2201138.1"/>
    </source>
</evidence>
<feature type="binding site" evidence="10">
    <location>
        <position position="324"/>
    </location>
    <ligand>
        <name>substrate</name>
    </ligand>
</feature>
<dbReference type="InterPro" id="IPR008927">
    <property type="entry name" value="6-PGluconate_DH-like_C_sf"/>
</dbReference>
<organism evidence="14 15">
    <name type="scientific">Gluconacetobacter tumulisoli</name>
    <dbReference type="NCBI Taxonomy" id="1286189"/>
    <lineage>
        <taxon>Bacteria</taxon>
        <taxon>Pseudomonadati</taxon>
        <taxon>Pseudomonadota</taxon>
        <taxon>Alphaproteobacteria</taxon>
        <taxon>Acetobacterales</taxon>
        <taxon>Acetobacteraceae</taxon>
        <taxon>Gluconacetobacter</taxon>
    </lineage>
</organism>
<dbReference type="InterPro" id="IPR014027">
    <property type="entry name" value="UDP-Glc/GDP-Man_DH_C"/>
</dbReference>
<protein>
    <recommendedName>
        <fullName evidence="4 8">UDP-glucose 6-dehydrogenase</fullName>
        <ecNumber evidence="3 8">1.1.1.22</ecNumber>
    </recommendedName>
</protein>
<dbReference type="InterPro" id="IPR017476">
    <property type="entry name" value="UDP-Glc/GDP-Man"/>
</dbReference>
<dbReference type="GO" id="GO:0003979">
    <property type="term" value="F:UDP-glucose 6-dehydrogenase activity"/>
    <property type="evidence" value="ECO:0007669"/>
    <property type="project" value="UniProtKB-EC"/>
</dbReference>
<evidence type="ECO:0000313" key="15">
    <source>
        <dbReference type="Proteomes" id="UP000578030"/>
    </source>
</evidence>
<feature type="domain" description="UDP-glucose/GDP-mannose dehydrogenase C-terminal" evidence="13">
    <location>
        <begin position="317"/>
        <end position="418"/>
    </location>
</feature>
<dbReference type="SUPFAM" id="SSF51735">
    <property type="entry name" value="NAD(P)-binding Rossmann-fold domains"/>
    <property type="match status" value="1"/>
</dbReference>
<evidence type="ECO:0000256" key="7">
    <source>
        <dbReference type="ARBA" id="ARBA00047473"/>
    </source>
</evidence>
<keyword evidence="12" id="KW-0732">Signal</keyword>
<feature type="chain" id="PRO_5031313902" description="UDP-glucose 6-dehydrogenase" evidence="12">
    <location>
        <begin position="21"/>
        <end position="434"/>
    </location>
</feature>
<evidence type="ECO:0000256" key="4">
    <source>
        <dbReference type="ARBA" id="ARBA00015132"/>
    </source>
</evidence>
<keyword evidence="6 8" id="KW-0520">NAD</keyword>
<sequence>MKVTMIGAGYVGLVSGACFAAFGTDVVVVDVEPAKIEALKQGRMPIYEPGLDNLVAENVSDGRLTFTTDLKSAVAGADAVFLAVGTPTRRGDGHADLSYVYAAARQVAEAATGPLVLVTKSTVPVGTGREVQAIVREARPDLAIDVASNPEFLREGSAIGDFMRPDRVVIGAENERAFAQLKRLYRPLYLIETPIVATSIESAELIKYAANSFLAVKITFINQMADLCEKAGADVHDVARGMGLDGRIGRKFLHAGPGYGGSCFPKDTLALARTAQELGAPVTIVEQAVVANEARKAAMADRVISALGGDAKGKVVAILGVTFKPETDDMRDAPSLVIIPKLLEAGAKVQAYDPQPHYARQVLPDAVSFVETAIGAAHGADAVVLLTEWNEFRAIDPKKLKLAMAGTVLCDLRNVFDPVLMRECGFQYSSIGRM</sequence>
<comment type="caution">
    <text evidence="14">The sequence shown here is derived from an EMBL/GenBank/DDBJ whole genome shotgun (WGS) entry which is preliminary data.</text>
</comment>
<feature type="binding site" evidence="10">
    <location>
        <position position="260"/>
    </location>
    <ligand>
        <name>substrate</name>
    </ligand>
</feature>
<dbReference type="Pfam" id="PF00984">
    <property type="entry name" value="UDPG_MGDP_dh"/>
    <property type="match status" value="1"/>
</dbReference>
<dbReference type="PROSITE" id="PS51257">
    <property type="entry name" value="PROKAR_LIPOPROTEIN"/>
    <property type="match status" value="1"/>
</dbReference>
<dbReference type="InterPro" id="IPR028357">
    <property type="entry name" value="UDPglc_DH_bac"/>
</dbReference>
<accession>A0A7W4K6E9</accession>
<dbReference type="Pfam" id="PF03720">
    <property type="entry name" value="UDPG_MGDP_dh_C"/>
    <property type="match status" value="1"/>
</dbReference>
<feature type="binding site" evidence="11">
    <location>
        <position position="122"/>
    </location>
    <ligand>
        <name>NAD(+)</name>
        <dbReference type="ChEBI" id="CHEBI:57540"/>
    </ligand>
</feature>
<dbReference type="PANTHER" id="PTHR43750">
    <property type="entry name" value="UDP-GLUCOSE 6-DEHYDROGENASE TUAD"/>
    <property type="match status" value="1"/>
</dbReference>
<dbReference type="EMBL" id="JABEQM010000003">
    <property type="protein sequence ID" value="MBB2201138.1"/>
    <property type="molecule type" value="Genomic_DNA"/>
</dbReference>
<dbReference type="PIRSF" id="PIRSF000124">
    <property type="entry name" value="UDPglc_GDPman_dh"/>
    <property type="match status" value="1"/>
</dbReference>
<dbReference type="GO" id="GO:0006065">
    <property type="term" value="P:UDP-glucuronate biosynthetic process"/>
    <property type="evidence" value="ECO:0007669"/>
    <property type="project" value="UniProtKB-UniPathway"/>
</dbReference>
<dbReference type="PIRSF" id="PIRSF500134">
    <property type="entry name" value="UDPglc_DH_bac"/>
    <property type="match status" value="1"/>
</dbReference>
<dbReference type="Gene3D" id="1.20.5.100">
    <property type="entry name" value="Cytochrome c1, transmembrane anchor, C-terminal"/>
    <property type="match status" value="1"/>
</dbReference>
<dbReference type="Proteomes" id="UP000578030">
    <property type="component" value="Unassembled WGS sequence"/>
</dbReference>
<evidence type="ECO:0000256" key="1">
    <source>
        <dbReference type="ARBA" id="ARBA00004701"/>
    </source>
</evidence>
<dbReference type="InterPro" id="IPR036220">
    <property type="entry name" value="UDP-Glc/GDP-Man_DH_C_sf"/>
</dbReference>
<feature type="binding site" evidence="11">
    <location>
        <position position="86"/>
    </location>
    <ligand>
        <name>NAD(+)</name>
        <dbReference type="ChEBI" id="CHEBI:57540"/>
    </ligand>
</feature>
<dbReference type="RefSeq" id="WP_182955939.1">
    <property type="nucleotide sequence ID" value="NZ_JABEQM010000003.1"/>
</dbReference>
<dbReference type="InterPro" id="IPR036291">
    <property type="entry name" value="NAD(P)-bd_dom_sf"/>
</dbReference>
<evidence type="ECO:0000256" key="8">
    <source>
        <dbReference type="PIRNR" id="PIRNR000124"/>
    </source>
</evidence>
<name>A0A7W4K6E9_9PROT</name>
<evidence type="ECO:0000256" key="5">
    <source>
        <dbReference type="ARBA" id="ARBA00023002"/>
    </source>
</evidence>
<dbReference type="SUPFAM" id="SSF52413">
    <property type="entry name" value="UDP-glucose/GDP-mannose dehydrogenase C-terminal domain"/>
    <property type="match status" value="1"/>
</dbReference>
<evidence type="ECO:0000256" key="2">
    <source>
        <dbReference type="ARBA" id="ARBA00006601"/>
    </source>
</evidence>
<dbReference type="UniPathway" id="UPA00038">
    <property type="reaction ID" value="UER00491"/>
</dbReference>
<evidence type="ECO:0000256" key="11">
    <source>
        <dbReference type="PIRSR" id="PIRSR500134-3"/>
    </source>
</evidence>
<dbReference type="PANTHER" id="PTHR43750:SF3">
    <property type="entry name" value="UDP-GLUCOSE 6-DEHYDROGENASE TUAD"/>
    <property type="match status" value="1"/>
</dbReference>
<reference evidence="14 15" key="1">
    <citation type="submission" date="2020-04" db="EMBL/GenBank/DDBJ databases">
        <title>Description of novel Gluconacetobacter.</title>
        <authorList>
            <person name="Sombolestani A."/>
        </authorList>
    </citation>
    <scope>NUCLEOTIDE SEQUENCE [LARGE SCALE GENOMIC DNA]</scope>
    <source>
        <strain evidence="14 15">LMG 27802</strain>
    </source>
</reference>
<dbReference type="Gene3D" id="3.40.50.720">
    <property type="entry name" value="NAD(P)-binding Rossmann-like Domain"/>
    <property type="match status" value="2"/>
</dbReference>
<dbReference type="GO" id="GO:0000271">
    <property type="term" value="P:polysaccharide biosynthetic process"/>
    <property type="evidence" value="ECO:0007669"/>
    <property type="project" value="InterPro"/>
</dbReference>
<dbReference type="InterPro" id="IPR001732">
    <property type="entry name" value="UDP-Glc/GDP-Man_DH_N"/>
</dbReference>
<evidence type="ECO:0000256" key="3">
    <source>
        <dbReference type="ARBA" id="ARBA00012954"/>
    </source>
</evidence>
<feature type="binding site" evidence="10">
    <location>
        <position position="207"/>
    </location>
    <ligand>
        <name>substrate</name>
    </ligand>
</feature>
<feature type="active site" description="Nucleophile" evidence="9">
    <location>
        <position position="263"/>
    </location>
</feature>
<feature type="binding site" evidence="10">
    <location>
        <begin position="152"/>
        <end position="155"/>
    </location>
    <ligand>
        <name>substrate</name>
    </ligand>
</feature>
<dbReference type="SUPFAM" id="SSF48179">
    <property type="entry name" value="6-phosphogluconate dehydrogenase C-terminal domain-like"/>
    <property type="match status" value="1"/>
</dbReference>